<protein>
    <submittedName>
        <fullName evidence="3">Uncharacterized protein</fullName>
    </submittedName>
</protein>
<proteinExistence type="predicted"/>
<feature type="signal peptide" evidence="2">
    <location>
        <begin position="1"/>
        <end position="26"/>
    </location>
</feature>
<sequence length="166" mass="18451">MRKRIILAVGAVSLGFGPMAIAPAQAYQLDTVNLVGCAQEGGICRMPYPTNVYYGVPGRTNGRPFPQGGAVPCNSQAFGDPAPGQAKSCWYAPRITAGGANDRVGNDRGGYERDGVRDRDRRDYDDEPRRDTYRYGRDYDRPPARRPDDEDYGPSRRRYRADPDDE</sequence>
<evidence type="ECO:0000313" key="4">
    <source>
        <dbReference type="Proteomes" id="UP000012488"/>
    </source>
</evidence>
<evidence type="ECO:0000256" key="2">
    <source>
        <dbReference type="SAM" id="SignalP"/>
    </source>
</evidence>
<keyword evidence="2" id="KW-0732">Signal</keyword>
<dbReference type="AlphaFoldDB" id="A0A6B9FM12"/>
<evidence type="ECO:0000313" key="3">
    <source>
        <dbReference type="EMBL" id="QGY03042.1"/>
    </source>
</evidence>
<organism evidence="3 4">
    <name type="scientific">Methylobacterium mesophilicum SR1.6/6</name>
    <dbReference type="NCBI Taxonomy" id="908290"/>
    <lineage>
        <taxon>Bacteria</taxon>
        <taxon>Pseudomonadati</taxon>
        <taxon>Pseudomonadota</taxon>
        <taxon>Alphaproteobacteria</taxon>
        <taxon>Hyphomicrobiales</taxon>
        <taxon>Methylobacteriaceae</taxon>
        <taxon>Methylobacterium</taxon>
    </lineage>
</organism>
<feature type="region of interest" description="Disordered" evidence="1">
    <location>
        <begin position="97"/>
        <end position="166"/>
    </location>
</feature>
<feature type="compositionally biased region" description="Basic and acidic residues" evidence="1">
    <location>
        <begin position="104"/>
        <end position="148"/>
    </location>
</feature>
<feature type="chain" id="PRO_5025541696" evidence="2">
    <location>
        <begin position="27"/>
        <end position="166"/>
    </location>
</feature>
<dbReference type="OrthoDB" id="7998706at2"/>
<dbReference type="Proteomes" id="UP000012488">
    <property type="component" value="Chromosome"/>
</dbReference>
<dbReference type="EMBL" id="CP043538">
    <property type="protein sequence ID" value="QGY03042.1"/>
    <property type="molecule type" value="Genomic_DNA"/>
</dbReference>
<dbReference type="KEGG" id="mmes:MMSR116_14985"/>
<accession>A0A6B9FM12</accession>
<evidence type="ECO:0000256" key="1">
    <source>
        <dbReference type="SAM" id="MobiDB-lite"/>
    </source>
</evidence>
<name>A0A6B9FM12_9HYPH</name>
<dbReference type="RefSeq" id="WP_010682341.1">
    <property type="nucleotide sequence ID" value="NZ_CP043538.1"/>
</dbReference>
<reference evidence="3 4" key="1">
    <citation type="journal article" date="2012" name="Genet. Mol. Biol.">
        <title>Analysis of 16S rRNA and mxaF genes revealing insights into Methylobacterium niche-specific plant association.</title>
        <authorList>
            <person name="Dourado M.N."/>
            <person name="Andreote F.D."/>
            <person name="Dini-Andreote F."/>
            <person name="Conti R."/>
            <person name="Araujo J.M."/>
            <person name="Araujo W.L."/>
        </authorList>
    </citation>
    <scope>NUCLEOTIDE SEQUENCE [LARGE SCALE GENOMIC DNA]</scope>
    <source>
        <strain evidence="3 4">SR1.6/6</strain>
    </source>
</reference>
<reference evidence="3 4" key="2">
    <citation type="journal article" date="2013" name="Genome Announc.">
        <title>Draft Genome Sequence of Methylobacterium mesophilicum Strain SR1.6/6, Isolated from Citrus sinensis.</title>
        <authorList>
            <person name="Marinho Almeida D."/>
            <person name="Dini-Andreote F."/>
            <person name="Camargo Neves A.A."/>
            <person name="Juca Ramos R.T."/>
            <person name="Andreote F.D."/>
            <person name="Carneiro A.R."/>
            <person name="Oliveira de Souza Lima A."/>
            <person name="Caracciolo Gomes de Sa P.H."/>
            <person name="Ribeiro Barbosa M.S."/>
            <person name="Araujo W.L."/>
            <person name="Silva A."/>
        </authorList>
    </citation>
    <scope>NUCLEOTIDE SEQUENCE [LARGE SCALE GENOMIC DNA]</scope>
    <source>
        <strain evidence="3 4">SR1.6/6</strain>
    </source>
</reference>
<gene>
    <name evidence="3" type="ORF">MMSR116_14985</name>
</gene>